<name>A0ABN1CR78_9BURK</name>
<evidence type="ECO:0000256" key="2">
    <source>
        <dbReference type="ARBA" id="ARBA00022723"/>
    </source>
</evidence>
<protein>
    <submittedName>
        <fullName evidence="4">Enolase C-terminal domain-like protein</fullName>
    </submittedName>
</protein>
<evidence type="ECO:0000313" key="4">
    <source>
        <dbReference type="EMBL" id="GAA0523443.1"/>
    </source>
</evidence>
<dbReference type="Proteomes" id="UP001501706">
    <property type="component" value="Unassembled WGS sequence"/>
</dbReference>
<dbReference type="InterPro" id="IPR013342">
    <property type="entry name" value="Mandelate_racemase_C"/>
</dbReference>
<reference evidence="4 5" key="1">
    <citation type="journal article" date="2019" name="Int. J. Syst. Evol. Microbiol.">
        <title>The Global Catalogue of Microorganisms (GCM) 10K type strain sequencing project: providing services to taxonomists for standard genome sequencing and annotation.</title>
        <authorList>
            <consortium name="The Broad Institute Genomics Platform"/>
            <consortium name="The Broad Institute Genome Sequencing Center for Infectious Disease"/>
            <person name="Wu L."/>
            <person name="Ma J."/>
        </authorList>
    </citation>
    <scope>NUCLEOTIDE SEQUENCE [LARGE SCALE GENOMIC DNA]</scope>
    <source>
        <strain evidence="4 5">JCM 14330</strain>
    </source>
</reference>
<sequence>MIERIEVHVTELPVRVKRIFSSGSYDTGPRDRILGKPVLVRIHADGVTGCAQIRPISPGHFVADTTQGTVAAITEIYGPALIGRSIFDIEGINEMFDLRLAGNPAARAVLDIALYDAMGKALGTPAHRLMGGACQPRIPLEWSVSLADDPAVMVEESQRAVSEFGIGVLCLKAADRRGWRQDVANFERVRRAVGDDIVIGVDPNTGWSVADALRAVDALRELDLGYIEQPVARRDLHGLAAIRQAARGIPLMADESLFTLQDAHELAHAHAVDAFCIKLYKVGGLTAARRIGAVAQAANIQLNCGGLAVQSQLEAAAAAHFYASTPRSRMFGAGEFLFGLNTTAPDPLVPETDFVVRDGHVDVPTGPGLGVAIDEEALRRHTLLQATVQ</sequence>
<gene>
    <name evidence="4" type="ORF">GCM10009097_46240</name>
</gene>
<dbReference type="RefSeq" id="WP_343928282.1">
    <property type="nucleotide sequence ID" value="NZ_BAAAEN010000022.1"/>
</dbReference>
<dbReference type="SUPFAM" id="SSF54826">
    <property type="entry name" value="Enolase N-terminal domain-like"/>
    <property type="match status" value="1"/>
</dbReference>
<keyword evidence="2" id="KW-0479">Metal-binding</keyword>
<dbReference type="PANTHER" id="PTHR48080">
    <property type="entry name" value="D-GALACTONATE DEHYDRATASE-RELATED"/>
    <property type="match status" value="1"/>
</dbReference>
<dbReference type="InterPro" id="IPR034593">
    <property type="entry name" value="DgoD-like"/>
</dbReference>
<dbReference type="SMART" id="SM00922">
    <property type="entry name" value="MR_MLE"/>
    <property type="match status" value="1"/>
</dbReference>
<accession>A0ABN1CR78</accession>
<dbReference type="Pfam" id="PF02746">
    <property type="entry name" value="MR_MLE_N"/>
    <property type="match status" value="1"/>
</dbReference>
<dbReference type="InterPro" id="IPR018110">
    <property type="entry name" value="Mandel_Rmase/mucon_lact_enz_CS"/>
</dbReference>
<dbReference type="Gene3D" id="3.20.20.120">
    <property type="entry name" value="Enolase-like C-terminal domain"/>
    <property type="match status" value="1"/>
</dbReference>
<dbReference type="Pfam" id="PF13378">
    <property type="entry name" value="MR_MLE_C"/>
    <property type="match status" value="1"/>
</dbReference>
<dbReference type="SUPFAM" id="SSF51604">
    <property type="entry name" value="Enolase C-terminal domain-like"/>
    <property type="match status" value="1"/>
</dbReference>
<dbReference type="InterPro" id="IPR029065">
    <property type="entry name" value="Enolase_C-like"/>
</dbReference>
<keyword evidence="5" id="KW-1185">Reference proteome</keyword>
<dbReference type="SFLD" id="SFLDG00180">
    <property type="entry name" value="muconate_cycloisomerase"/>
    <property type="match status" value="1"/>
</dbReference>
<proteinExistence type="inferred from homology"/>
<evidence type="ECO:0000256" key="1">
    <source>
        <dbReference type="ARBA" id="ARBA00008031"/>
    </source>
</evidence>
<dbReference type="Gene3D" id="3.30.390.10">
    <property type="entry name" value="Enolase-like, N-terminal domain"/>
    <property type="match status" value="1"/>
</dbReference>
<dbReference type="SFLD" id="SFLDS00001">
    <property type="entry name" value="Enolase"/>
    <property type="match status" value="1"/>
</dbReference>
<comment type="caution">
    <text evidence="4">The sequence shown here is derived from an EMBL/GenBank/DDBJ whole genome shotgun (WGS) entry which is preliminary data.</text>
</comment>
<dbReference type="PANTHER" id="PTHR48080:SF3">
    <property type="entry name" value="ENOLASE SUPERFAMILY MEMBER DDB_G0284701"/>
    <property type="match status" value="1"/>
</dbReference>
<dbReference type="InterPro" id="IPR029017">
    <property type="entry name" value="Enolase-like_N"/>
</dbReference>
<evidence type="ECO:0000259" key="3">
    <source>
        <dbReference type="SMART" id="SM00922"/>
    </source>
</evidence>
<evidence type="ECO:0000313" key="5">
    <source>
        <dbReference type="Proteomes" id="UP001501706"/>
    </source>
</evidence>
<dbReference type="EMBL" id="BAAAEN010000022">
    <property type="protein sequence ID" value="GAA0523443.1"/>
    <property type="molecule type" value="Genomic_DNA"/>
</dbReference>
<dbReference type="InterPro" id="IPR036849">
    <property type="entry name" value="Enolase-like_C_sf"/>
</dbReference>
<comment type="similarity">
    <text evidence="1">Belongs to the mandelate racemase/muconate lactonizing enzyme family.</text>
</comment>
<organism evidence="4 5">
    <name type="scientific">Pigmentiphaga daeguensis</name>
    <dbReference type="NCBI Taxonomy" id="414049"/>
    <lineage>
        <taxon>Bacteria</taxon>
        <taxon>Pseudomonadati</taxon>
        <taxon>Pseudomonadota</taxon>
        <taxon>Betaproteobacteria</taxon>
        <taxon>Burkholderiales</taxon>
        <taxon>Alcaligenaceae</taxon>
        <taxon>Pigmentiphaga</taxon>
    </lineage>
</organism>
<dbReference type="InterPro" id="IPR013341">
    <property type="entry name" value="Mandelate_racemase_N_dom"/>
</dbReference>
<dbReference type="PROSITE" id="PS00909">
    <property type="entry name" value="MR_MLE_2"/>
    <property type="match status" value="1"/>
</dbReference>
<feature type="domain" description="Mandelate racemase/muconate lactonizing enzyme C-terminal" evidence="3">
    <location>
        <begin position="150"/>
        <end position="249"/>
    </location>
</feature>